<reference evidence="12" key="1">
    <citation type="submission" date="2021-12" db="EMBL/GenBank/DDBJ databases">
        <title>Curvularia clavata genome.</title>
        <authorList>
            <person name="Cao Y."/>
        </authorList>
    </citation>
    <scope>NUCLEOTIDE SEQUENCE</scope>
    <source>
        <strain evidence="12">Yc1106</strain>
    </source>
</reference>
<keyword evidence="3 8" id="KW-0285">Flavoprotein</keyword>
<dbReference type="EMBL" id="CP089275">
    <property type="protein sequence ID" value="USP74816.1"/>
    <property type="molecule type" value="Genomic_DNA"/>
</dbReference>
<dbReference type="PIRSF" id="PIRSF000137">
    <property type="entry name" value="Alcohol_oxidase"/>
    <property type="match status" value="1"/>
</dbReference>
<feature type="domain" description="Glucose-methanol-choline oxidoreductase N-terminal" evidence="10">
    <location>
        <begin position="108"/>
        <end position="131"/>
    </location>
</feature>
<feature type="chain" id="PRO_5040155394" description="Glucose-methanol-choline oxidoreductase N-terminal domain-containing protein" evidence="9">
    <location>
        <begin position="17"/>
        <end position="598"/>
    </location>
</feature>
<feature type="active site" description="Proton acceptor" evidence="6">
    <location>
        <position position="577"/>
    </location>
</feature>
<gene>
    <name evidence="12" type="ORF">yc1106_02090</name>
</gene>
<evidence type="ECO:0000256" key="8">
    <source>
        <dbReference type="RuleBase" id="RU003968"/>
    </source>
</evidence>
<evidence type="ECO:0000313" key="12">
    <source>
        <dbReference type="EMBL" id="USP74816.1"/>
    </source>
</evidence>
<evidence type="ECO:0000256" key="2">
    <source>
        <dbReference type="ARBA" id="ARBA00010790"/>
    </source>
</evidence>
<dbReference type="SUPFAM" id="SSF54373">
    <property type="entry name" value="FAD-linked reductases, C-terminal domain"/>
    <property type="match status" value="1"/>
</dbReference>
<evidence type="ECO:0000256" key="4">
    <source>
        <dbReference type="ARBA" id="ARBA00022827"/>
    </source>
</evidence>
<dbReference type="GO" id="GO:0016614">
    <property type="term" value="F:oxidoreductase activity, acting on CH-OH group of donors"/>
    <property type="evidence" value="ECO:0007669"/>
    <property type="project" value="InterPro"/>
</dbReference>
<evidence type="ECO:0000256" key="6">
    <source>
        <dbReference type="PIRSR" id="PIRSR000137-1"/>
    </source>
</evidence>
<dbReference type="Pfam" id="PF05199">
    <property type="entry name" value="GMC_oxred_C"/>
    <property type="match status" value="1"/>
</dbReference>
<feature type="binding site" evidence="7">
    <location>
        <position position="114"/>
    </location>
    <ligand>
        <name>FAD</name>
        <dbReference type="ChEBI" id="CHEBI:57692"/>
    </ligand>
</feature>
<organism evidence="12 13">
    <name type="scientific">Curvularia clavata</name>
    <dbReference type="NCBI Taxonomy" id="95742"/>
    <lineage>
        <taxon>Eukaryota</taxon>
        <taxon>Fungi</taxon>
        <taxon>Dikarya</taxon>
        <taxon>Ascomycota</taxon>
        <taxon>Pezizomycotina</taxon>
        <taxon>Dothideomycetes</taxon>
        <taxon>Pleosporomycetidae</taxon>
        <taxon>Pleosporales</taxon>
        <taxon>Pleosporineae</taxon>
        <taxon>Pleosporaceae</taxon>
        <taxon>Curvularia</taxon>
    </lineage>
</organism>
<keyword evidence="5" id="KW-0560">Oxidoreductase</keyword>
<dbReference type="Proteomes" id="UP001056012">
    <property type="component" value="Chromosome 2"/>
</dbReference>
<dbReference type="OrthoDB" id="269227at2759"/>
<dbReference type="InterPro" id="IPR007867">
    <property type="entry name" value="GMC_OxRtase_C"/>
</dbReference>
<evidence type="ECO:0000256" key="1">
    <source>
        <dbReference type="ARBA" id="ARBA00001974"/>
    </source>
</evidence>
<feature type="binding site" evidence="7">
    <location>
        <begin position="40"/>
        <end position="41"/>
    </location>
    <ligand>
        <name>FAD</name>
        <dbReference type="ChEBI" id="CHEBI:57692"/>
    </ligand>
</feature>
<dbReference type="VEuPathDB" id="FungiDB:yc1106_02090"/>
<dbReference type="Gene3D" id="3.30.560.10">
    <property type="entry name" value="Glucose Oxidase, domain 3"/>
    <property type="match status" value="1"/>
</dbReference>
<dbReference type="InterPro" id="IPR027424">
    <property type="entry name" value="Glucose_Oxidase_domain_2"/>
</dbReference>
<dbReference type="SUPFAM" id="SSF51905">
    <property type="entry name" value="FAD/NAD(P)-binding domain"/>
    <property type="match status" value="1"/>
</dbReference>
<proteinExistence type="inferred from homology"/>
<dbReference type="Pfam" id="PF00732">
    <property type="entry name" value="GMC_oxred_N"/>
    <property type="match status" value="1"/>
</dbReference>
<keyword evidence="9" id="KW-0732">Signal</keyword>
<keyword evidence="13" id="KW-1185">Reference proteome</keyword>
<evidence type="ECO:0000259" key="11">
    <source>
        <dbReference type="PROSITE" id="PS00624"/>
    </source>
</evidence>
<dbReference type="PROSITE" id="PS00624">
    <property type="entry name" value="GMC_OXRED_2"/>
    <property type="match status" value="1"/>
</dbReference>
<evidence type="ECO:0000259" key="10">
    <source>
        <dbReference type="PROSITE" id="PS00623"/>
    </source>
</evidence>
<evidence type="ECO:0000256" key="3">
    <source>
        <dbReference type="ARBA" id="ARBA00022630"/>
    </source>
</evidence>
<dbReference type="PANTHER" id="PTHR11552">
    <property type="entry name" value="GLUCOSE-METHANOL-CHOLINE GMC OXIDOREDUCTASE"/>
    <property type="match status" value="1"/>
</dbReference>
<name>A0A9Q8Z276_CURCL</name>
<protein>
    <recommendedName>
        <fullName evidence="10 11">Glucose-methanol-choline oxidoreductase N-terminal domain-containing protein</fullName>
    </recommendedName>
</protein>
<comment type="cofactor">
    <cofactor evidence="1 7">
        <name>FAD</name>
        <dbReference type="ChEBI" id="CHEBI:57692"/>
    </cofactor>
</comment>
<evidence type="ECO:0000313" key="13">
    <source>
        <dbReference type="Proteomes" id="UP001056012"/>
    </source>
</evidence>
<evidence type="ECO:0000256" key="9">
    <source>
        <dbReference type="SAM" id="SignalP"/>
    </source>
</evidence>
<dbReference type="InterPro" id="IPR036188">
    <property type="entry name" value="FAD/NAD-bd_sf"/>
</dbReference>
<dbReference type="GO" id="GO:0050660">
    <property type="term" value="F:flavin adenine dinucleotide binding"/>
    <property type="evidence" value="ECO:0007669"/>
    <property type="project" value="InterPro"/>
</dbReference>
<comment type="similarity">
    <text evidence="2 8">Belongs to the GMC oxidoreductase family.</text>
</comment>
<dbReference type="AlphaFoldDB" id="A0A9Q8Z276"/>
<sequence>MHRIITLLAVTPAALALAGGAAGAPDHSPRYDYVVVGGGTSGLVVANRLSEDCNVTVAIIEAGDIELYNTNVSDTSKYGAALGTDIDWQYRSAPQQYAGGATQTLRAGKILGGTSNINGMTYLRAETSQIDAWEQIGNKGWNWEDLMRYYLKSEYMQPPTEDQILLGASYDPKVHGTSGPLSVGWTANMMGQEVISPVNRSFSALGLPFNHEPNAGSMRGLTVFPKTIERAENVREDAGRAYYWPVSKRPNLDIYLNSKAEKMIWHPNIKGSPPKASGVVLTTCNGTSTILANREVILSAGSLVSPLLLEKSGVGNSAQSILKKAGVDVVVDLPFVGENLQDQTTTDMMYTMKNTTNLTGLAGYAAYANVEDLFEEKLDTFNETIAKSIREYAERTANASGVINADVTEKLFKIQYDLIFKSKIPIAEIIIAPAPTADLTVEYWGLLPFSRGNIHINSSNATLPAHINPNYFMLDYDVQQQVVAGKMARTFTNTPPFSDLITGEVTPGLSKLSRNASDADWAQWLKSTYRSNFHYIGTAAMMPKDLGGVVDPTLTVYGTSNVRVVDASVLPFQVCGHLVSTLYAVAEKAADIIKAKYA</sequence>
<dbReference type="InterPro" id="IPR000172">
    <property type="entry name" value="GMC_OxRdtase_N"/>
</dbReference>
<evidence type="ECO:0000256" key="5">
    <source>
        <dbReference type="ARBA" id="ARBA00023002"/>
    </source>
</evidence>
<dbReference type="PROSITE" id="PS00623">
    <property type="entry name" value="GMC_OXRED_1"/>
    <property type="match status" value="1"/>
</dbReference>
<accession>A0A9Q8Z276</accession>
<dbReference type="PANTHER" id="PTHR11552:SF201">
    <property type="entry name" value="GLUCOSE-METHANOL-CHOLINE OXIDOREDUCTASE N-TERMINAL DOMAIN-CONTAINING PROTEIN"/>
    <property type="match status" value="1"/>
</dbReference>
<feature type="active site" description="Proton donor" evidence="6">
    <location>
        <position position="534"/>
    </location>
</feature>
<keyword evidence="4 7" id="KW-0274">FAD</keyword>
<dbReference type="Gene3D" id="3.50.50.60">
    <property type="entry name" value="FAD/NAD(P)-binding domain"/>
    <property type="match status" value="1"/>
</dbReference>
<dbReference type="Gene3D" id="4.10.450.10">
    <property type="entry name" value="Glucose Oxidase, domain 2"/>
    <property type="match status" value="1"/>
</dbReference>
<evidence type="ECO:0000256" key="7">
    <source>
        <dbReference type="PIRSR" id="PIRSR000137-2"/>
    </source>
</evidence>
<feature type="signal peptide" evidence="9">
    <location>
        <begin position="1"/>
        <end position="16"/>
    </location>
</feature>
<dbReference type="InterPro" id="IPR012132">
    <property type="entry name" value="GMC_OxRdtase"/>
</dbReference>
<feature type="domain" description="Glucose-methanol-choline oxidoreductase N-terminal" evidence="11">
    <location>
        <begin position="301"/>
        <end position="315"/>
    </location>
</feature>